<dbReference type="OrthoDB" id="9153930at2"/>
<name>A0A3R9YNT2_9SPHN</name>
<reference evidence="1 2" key="1">
    <citation type="submission" date="2018-12" db="EMBL/GenBank/DDBJ databases">
        <title>Sphingomonas sp. HMF7854 Genome sequencing and assembly.</title>
        <authorList>
            <person name="Cha I."/>
            <person name="Kang H."/>
            <person name="Kim H."/>
            <person name="Kang J."/>
            <person name="Joh K."/>
        </authorList>
    </citation>
    <scope>NUCLEOTIDE SEQUENCE [LARGE SCALE GENOMIC DNA]</scope>
    <source>
        <strain evidence="1 2">HMF7854</strain>
    </source>
</reference>
<dbReference type="AlphaFoldDB" id="A0A3R9YNT2"/>
<organism evidence="1 2">
    <name type="scientific">Sphingomonas ginkgonis</name>
    <dbReference type="NCBI Taxonomy" id="2315330"/>
    <lineage>
        <taxon>Bacteria</taxon>
        <taxon>Pseudomonadati</taxon>
        <taxon>Pseudomonadota</taxon>
        <taxon>Alphaproteobacteria</taxon>
        <taxon>Sphingomonadales</taxon>
        <taxon>Sphingomonadaceae</taxon>
        <taxon>Sphingomonas</taxon>
    </lineage>
</organism>
<gene>
    <name evidence="1" type="ORF">HMF7854_14870</name>
</gene>
<sequence>MVRGIGMVGRGIAVAIAVSGVLALGGCETLGKHPYKPKPSVSVEPPSPSDKWIGLANPDDRDRIARVEAAWTAALADARAGGAADDISKEGLLLKPAAALPRPAPTPGSYNCRLVKVGNYTRKTKAFERFKPFFCYVEVDGDELTIVKQTGSQRPAGRLYADDRADRLVYLGSLALGSEDQPLAYGESSARNMAGVFQRIGAFQWRLVIPWPRSQSKLDVFELTPVAEQPK</sequence>
<dbReference type="Pfam" id="PF16233">
    <property type="entry name" value="DUF4893"/>
    <property type="match status" value="1"/>
</dbReference>
<protein>
    <submittedName>
        <fullName evidence="1">DUF4893 domain-containing protein</fullName>
    </submittedName>
</protein>
<dbReference type="PROSITE" id="PS51257">
    <property type="entry name" value="PROKAR_LIPOPROTEIN"/>
    <property type="match status" value="1"/>
</dbReference>
<accession>A0A3R9YNT2</accession>
<dbReference type="Proteomes" id="UP000274661">
    <property type="component" value="Unassembled WGS sequence"/>
</dbReference>
<comment type="caution">
    <text evidence="1">The sequence shown here is derived from an EMBL/GenBank/DDBJ whole genome shotgun (WGS) entry which is preliminary data.</text>
</comment>
<evidence type="ECO:0000313" key="1">
    <source>
        <dbReference type="EMBL" id="RST31978.1"/>
    </source>
</evidence>
<dbReference type="InterPro" id="IPR032609">
    <property type="entry name" value="DUF4893"/>
</dbReference>
<proteinExistence type="predicted"/>
<evidence type="ECO:0000313" key="2">
    <source>
        <dbReference type="Proteomes" id="UP000274661"/>
    </source>
</evidence>
<keyword evidence="2" id="KW-1185">Reference proteome</keyword>
<dbReference type="EMBL" id="RWJF01000001">
    <property type="protein sequence ID" value="RST31978.1"/>
    <property type="molecule type" value="Genomic_DNA"/>
</dbReference>